<feature type="transmembrane region" description="Helical" evidence="1">
    <location>
        <begin position="33"/>
        <end position="51"/>
    </location>
</feature>
<organism evidence="2 3">
    <name type="scientific">Labilibaculum filiforme</name>
    <dbReference type="NCBI Taxonomy" id="1940526"/>
    <lineage>
        <taxon>Bacteria</taxon>
        <taxon>Pseudomonadati</taxon>
        <taxon>Bacteroidota</taxon>
        <taxon>Bacteroidia</taxon>
        <taxon>Marinilabiliales</taxon>
        <taxon>Marinifilaceae</taxon>
        <taxon>Labilibaculum</taxon>
    </lineage>
</organism>
<name>A0A2N3HR03_9BACT</name>
<keyword evidence="3" id="KW-1185">Reference proteome</keyword>
<accession>A0A2N3HR03</accession>
<evidence type="ECO:0000313" key="2">
    <source>
        <dbReference type="EMBL" id="PKQ60485.1"/>
    </source>
</evidence>
<reference evidence="2 3" key="1">
    <citation type="journal article" date="2017" name="Front. Microbiol.">
        <title>Labilibaculum manganireducens gen. nov., sp. nov. and Labilibaculum filiforme sp. nov., Novel Bacteroidetes Isolated from Subsurface Sediments of the Baltic Sea.</title>
        <authorList>
            <person name="Vandieken V."/>
            <person name="Marshall I.P."/>
            <person name="Niemann H."/>
            <person name="Engelen B."/>
            <person name="Cypionka H."/>
        </authorList>
    </citation>
    <scope>NUCLEOTIDE SEQUENCE [LARGE SCALE GENOMIC DNA]</scope>
    <source>
        <strain evidence="2 3">59.16B</strain>
    </source>
</reference>
<dbReference type="EMBL" id="MVDD01000025">
    <property type="protein sequence ID" value="PKQ60485.1"/>
    <property type="molecule type" value="Genomic_DNA"/>
</dbReference>
<proteinExistence type="predicted"/>
<dbReference type="Proteomes" id="UP000233535">
    <property type="component" value="Unassembled WGS sequence"/>
</dbReference>
<evidence type="ECO:0000313" key="3">
    <source>
        <dbReference type="Proteomes" id="UP000233535"/>
    </source>
</evidence>
<keyword evidence="1" id="KW-0472">Membrane</keyword>
<keyword evidence="1" id="KW-0812">Transmembrane</keyword>
<protein>
    <submittedName>
        <fullName evidence="2">Uncharacterized protein</fullName>
    </submittedName>
</protein>
<sequence length="59" mass="7193">MAIYLIDDTFLVSEKIDRVFSCFYYYDALVWNYPIYFFSLLLFYPTGIFFSKLRCSIFI</sequence>
<keyword evidence="1" id="KW-1133">Transmembrane helix</keyword>
<dbReference type="AlphaFoldDB" id="A0A2N3HR03"/>
<evidence type="ECO:0000256" key="1">
    <source>
        <dbReference type="SAM" id="Phobius"/>
    </source>
</evidence>
<comment type="caution">
    <text evidence="2">The sequence shown here is derived from an EMBL/GenBank/DDBJ whole genome shotgun (WGS) entry which is preliminary data.</text>
</comment>
<gene>
    <name evidence="2" type="ORF">BZG02_19220</name>
</gene>